<evidence type="ECO:0000313" key="2">
    <source>
        <dbReference type="Proteomes" id="UP001262410"/>
    </source>
</evidence>
<reference evidence="1 2" key="1">
    <citation type="submission" date="2023-07" db="EMBL/GenBank/DDBJ databases">
        <title>Sorghum-associated microbial communities from plants grown in Nebraska, USA.</title>
        <authorList>
            <person name="Schachtman D."/>
        </authorList>
    </citation>
    <scope>NUCLEOTIDE SEQUENCE [LARGE SCALE GENOMIC DNA]</scope>
    <source>
        <strain evidence="1 2">584</strain>
    </source>
</reference>
<organism evidence="1 2">
    <name type="scientific">Inquilinus ginsengisoli</name>
    <dbReference type="NCBI Taxonomy" id="363840"/>
    <lineage>
        <taxon>Bacteria</taxon>
        <taxon>Pseudomonadati</taxon>
        <taxon>Pseudomonadota</taxon>
        <taxon>Alphaproteobacteria</taxon>
        <taxon>Rhodospirillales</taxon>
        <taxon>Rhodospirillaceae</taxon>
        <taxon>Inquilinus</taxon>
    </lineage>
</organism>
<name>A0ABU1JM48_9PROT</name>
<sequence>MTLRSLTIEQLHAERAAVEDQLNKAEFEIWDYRNKLDDSCFSLKWAVRRFRNELDNIEQEMEKRK</sequence>
<proteinExistence type="predicted"/>
<evidence type="ECO:0000313" key="1">
    <source>
        <dbReference type="EMBL" id="MDR6288615.1"/>
    </source>
</evidence>
<accession>A0ABU1JM48</accession>
<gene>
    <name evidence="1" type="ORF">E9232_001122</name>
</gene>
<dbReference type="EMBL" id="JAVDPW010000002">
    <property type="protein sequence ID" value="MDR6288615.1"/>
    <property type="molecule type" value="Genomic_DNA"/>
</dbReference>
<dbReference type="Proteomes" id="UP001262410">
    <property type="component" value="Unassembled WGS sequence"/>
</dbReference>
<protein>
    <submittedName>
        <fullName evidence="1">Uncharacterized protein</fullName>
    </submittedName>
</protein>
<dbReference type="RefSeq" id="WP_309792624.1">
    <property type="nucleotide sequence ID" value="NZ_JAVDPW010000002.1"/>
</dbReference>
<comment type="caution">
    <text evidence="1">The sequence shown here is derived from an EMBL/GenBank/DDBJ whole genome shotgun (WGS) entry which is preliminary data.</text>
</comment>
<keyword evidence="2" id="KW-1185">Reference proteome</keyword>